<dbReference type="PANTHER" id="PTHR30469">
    <property type="entry name" value="MULTIDRUG RESISTANCE PROTEIN MDTA"/>
    <property type="match status" value="1"/>
</dbReference>
<keyword evidence="8" id="KW-1185">Reference proteome</keyword>
<gene>
    <name evidence="7" type="ORF">EI427_22220</name>
</gene>
<evidence type="ECO:0000256" key="2">
    <source>
        <dbReference type="ARBA" id="ARBA00009477"/>
    </source>
</evidence>
<dbReference type="InterPro" id="IPR058792">
    <property type="entry name" value="Beta-barrel_RND_2"/>
</dbReference>
<dbReference type="GO" id="GO:0015562">
    <property type="term" value="F:efflux transmembrane transporter activity"/>
    <property type="evidence" value="ECO:0007669"/>
    <property type="project" value="TreeGrafter"/>
</dbReference>
<accession>A0A3S9P9P8</accession>
<dbReference type="NCBIfam" id="TIGR01730">
    <property type="entry name" value="RND_mfp"/>
    <property type="match status" value="1"/>
</dbReference>
<organism evidence="7 8">
    <name type="scientific">Flammeovirga pectinis</name>
    <dbReference type="NCBI Taxonomy" id="2494373"/>
    <lineage>
        <taxon>Bacteria</taxon>
        <taxon>Pseudomonadati</taxon>
        <taxon>Bacteroidota</taxon>
        <taxon>Cytophagia</taxon>
        <taxon>Cytophagales</taxon>
        <taxon>Flammeovirgaceae</taxon>
        <taxon>Flammeovirga</taxon>
    </lineage>
</organism>
<dbReference type="SUPFAM" id="SSF111369">
    <property type="entry name" value="HlyD-like secretion proteins"/>
    <property type="match status" value="1"/>
</dbReference>
<feature type="domain" description="Multidrug resistance protein MdtA-like C-terminal permuted SH3" evidence="6">
    <location>
        <begin position="287"/>
        <end position="349"/>
    </location>
</feature>
<dbReference type="Gene3D" id="2.40.50.100">
    <property type="match status" value="1"/>
</dbReference>
<feature type="domain" description="Multidrug resistance protein MdtA-like barrel-sandwich hybrid" evidence="4">
    <location>
        <begin position="65"/>
        <end position="194"/>
    </location>
</feature>
<proteinExistence type="inferred from homology"/>
<dbReference type="Gene3D" id="1.10.287.470">
    <property type="entry name" value="Helix hairpin bin"/>
    <property type="match status" value="1"/>
</dbReference>
<keyword evidence="3" id="KW-0813">Transport</keyword>
<dbReference type="Gene3D" id="2.40.420.20">
    <property type="match status" value="1"/>
</dbReference>
<dbReference type="KEGG" id="fll:EI427_22220"/>
<sequence length="359" mass="39810">MKNTKVIYLFLCVFILNISCSKVQIESKKEYRKVRYLKIENTKLVDERAYSGYAIPSLEMELSFRSNGTIIEKNVKVGQKVTEGDLLMKLDNIQAQLSYEQSLSALNSAKSEMYTAKSEYKRGKILYEKGNYSLSKYESVKNKYENANSQLSSAVRKLAIDKEKIKNGYIYAPKNGIIAALNANLNEMVSTGEAVIVLNAGQEINVMVGVSEKIINQIKVGTSAQLNFKSNNEIIQGNVIEVSPIMEADKGTFPVKINLSSHQKKVYPGMVADVFFEFSANTNQSQLLLPISAIGEDQDGNFVYVIRPTRNNYGTVYKKQITIGGLKDQGIVITDGISEGQLVVTAGLHTLLPGQTVKL</sequence>
<evidence type="ECO:0000313" key="7">
    <source>
        <dbReference type="EMBL" id="AZQ64945.1"/>
    </source>
</evidence>
<dbReference type="Proteomes" id="UP000267268">
    <property type="component" value="Chromosome 2"/>
</dbReference>
<dbReference type="OrthoDB" id="9806939at2"/>
<protein>
    <submittedName>
        <fullName evidence="7">Efflux RND transporter periplasmic adaptor subunit</fullName>
    </submittedName>
</protein>
<reference evidence="7 8" key="1">
    <citation type="submission" date="2018-12" db="EMBL/GenBank/DDBJ databases">
        <title>Flammeovirga pectinis sp. nov., isolated from the gut of the Korean scallop, Patinopecten yessoensis.</title>
        <authorList>
            <person name="Bae J.-W."/>
            <person name="Jeong Y.-S."/>
            <person name="Kang W."/>
        </authorList>
    </citation>
    <scope>NUCLEOTIDE SEQUENCE [LARGE SCALE GENOMIC DNA]</scope>
    <source>
        <strain evidence="7 8">L12M1</strain>
    </source>
</reference>
<dbReference type="Gene3D" id="2.40.30.170">
    <property type="match status" value="1"/>
</dbReference>
<evidence type="ECO:0000256" key="1">
    <source>
        <dbReference type="ARBA" id="ARBA00004196"/>
    </source>
</evidence>
<comment type="similarity">
    <text evidence="2">Belongs to the membrane fusion protein (MFP) (TC 8.A.1) family.</text>
</comment>
<dbReference type="Pfam" id="PF25917">
    <property type="entry name" value="BSH_RND"/>
    <property type="match status" value="1"/>
</dbReference>
<evidence type="ECO:0000259" key="5">
    <source>
        <dbReference type="Pfam" id="PF25954"/>
    </source>
</evidence>
<feature type="domain" description="CusB-like beta-barrel" evidence="5">
    <location>
        <begin position="207"/>
        <end position="275"/>
    </location>
</feature>
<dbReference type="EMBL" id="CP034563">
    <property type="protein sequence ID" value="AZQ64945.1"/>
    <property type="molecule type" value="Genomic_DNA"/>
</dbReference>
<evidence type="ECO:0000259" key="6">
    <source>
        <dbReference type="Pfam" id="PF25967"/>
    </source>
</evidence>
<evidence type="ECO:0000256" key="3">
    <source>
        <dbReference type="ARBA" id="ARBA00022448"/>
    </source>
</evidence>
<dbReference type="Pfam" id="PF25954">
    <property type="entry name" value="Beta-barrel_RND_2"/>
    <property type="match status" value="1"/>
</dbReference>
<dbReference type="Pfam" id="PF25967">
    <property type="entry name" value="RND-MFP_C"/>
    <property type="match status" value="1"/>
</dbReference>
<evidence type="ECO:0000313" key="8">
    <source>
        <dbReference type="Proteomes" id="UP000267268"/>
    </source>
</evidence>
<dbReference type="InterPro" id="IPR006143">
    <property type="entry name" value="RND_pump_MFP"/>
</dbReference>
<dbReference type="InterPro" id="IPR058625">
    <property type="entry name" value="MdtA-like_BSH"/>
</dbReference>
<comment type="subcellular location">
    <subcellularLocation>
        <location evidence="1">Cell envelope</location>
    </subcellularLocation>
</comment>
<dbReference type="GO" id="GO:1990281">
    <property type="term" value="C:efflux pump complex"/>
    <property type="evidence" value="ECO:0007669"/>
    <property type="project" value="TreeGrafter"/>
</dbReference>
<dbReference type="RefSeq" id="WP_126619169.1">
    <property type="nucleotide sequence ID" value="NZ_CP034563.1"/>
</dbReference>
<dbReference type="AlphaFoldDB" id="A0A3S9P9P8"/>
<evidence type="ECO:0000259" key="4">
    <source>
        <dbReference type="Pfam" id="PF25917"/>
    </source>
</evidence>
<dbReference type="PANTHER" id="PTHR30469:SF20">
    <property type="entry name" value="EFFLUX RND TRANSPORTER PERIPLASMIC ADAPTOR SUBUNIT"/>
    <property type="match status" value="1"/>
</dbReference>
<dbReference type="InterPro" id="IPR058627">
    <property type="entry name" value="MdtA-like_C"/>
</dbReference>
<name>A0A3S9P9P8_9BACT</name>